<dbReference type="RefSeq" id="WP_035510599.1">
    <property type="nucleotide sequence ID" value="NZ_CCDH010000002.1"/>
</dbReference>
<organism evidence="9 10">
    <name type="scientific">Halobacillus karajensis</name>
    <dbReference type="NCBI Taxonomy" id="195088"/>
    <lineage>
        <taxon>Bacteria</taxon>
        <taxon>Bacillati</taxon>
        <taxon>Bacillota</taxon>
        <taxon>Bacilli</taxon>
        <taxon>Bacillales</taxon>
        <taxon>Bacillaceae</taxon>
        <taxon>Halobacillus</taxon>
    </lineage>
</organism>
<dbReference type="GO" id="GO:0030288">
    <property type="term" value="C:outer membrane-bounded periplasmic space"/>
    <property type="evidence" value="ECO:0007669"/>
    <property type="project" value="TreeGrafter"/>
</dbReference>
<reference evidence="9 10" key="2">
    <citation type="submission" date="2014-05" db="EMBL/GenBank/DDBJ databases">
        <title>Draft genome sequence of Halobacillus karajensis HK-03.</title>
        <authorList>
            <person name="Khelaifia S."/>
            <person name="Croce O."/>
            <person name="Lagier J.C."/>
            <person name="Raoult D."/>
        </authorList>
    </citation>
    <scope>NUCLEOTIDE SEQUENCE [LARGE SCALE GENOMIC DNA]</scope>
    <source>
        <strain evidence="9 10">HD-03</strain>
    </source>
</reference>
<gene>
    <name evidence="9" type="primary">yfmC_2</name>
    <name evidence="9" type="ORF">BN983_03547</name>
</gene>
<dbReference type="Gene3D" id="3.40.50.1980">
    <property type="entry name" value="Nitrogenase molybdenum iron protein domain"/>
    <property type="match status" value="2"/>
</dbReference>
<comment type="subcellular location">
    <subcellularLocation>
        <location evidence="1">Cell membrane</location>
        <topology evidence="1">Lipid-anchor</topology>
    </subcellularLocation>
</comment>
<feature type="signal peptide" evidence="7">
    <location>
        <begin position="1"/>
        <end position="20"/>
    </location>
</feature>
<keyword evidence="4 7" id="KW-0732">Signal</keyword>
<dbReference type="PROSITE" id="PS50983">
    <property type="entry name" value="FE_B12_PBP"/>
    <property type="match status" value="1"/>
</dbReference>
<feature type="domain" description="Fe/B12 periplasmic-binding" evidence="8">
    <location>
        <begin position="59"/>
        <end position="331"/>
    </location>
</feature>
<dbReference type="Pfam" id="PF01497">
    <property type="entry name" value="Peripla_BP_2"/>
    <property type="match status" value="1"/>
</dbReference>
<sequence length="331" mass="37323">MKKFWLFALLLGLVVLTACSGGSEEGSENEEKESQEEASRSVTIEDANGEQTIEGTPEKVVVLEWSYAENMQALGMEPVGVAGLDQYSNWVNVGIPFGEEVEDVGTRQEPNLEAISRLNPDLIIGVDFRHEAIQEDLERIAPTVMFSPYSEEAAKDQFANMEKEFNTMAKIFDKEDKAEQVLSDMEDTFAEQQKRLEEAGKDGMNYVITQAFTLQDTPTLRLFTDNSMVAQIMNRMGMKNDYESEKLEVYGYTETTVEALQNYQDSNLFYIVQEEDNIFKEQLAGNPVWENLAFVQEDRTYQMPGDAWTFGGPLSAEVLAEQVVNAALQEN</sequence>
<dbReference type="AlphaFoldDB" id="A0A024P819"/>
<evidence type="ECO:0000256" key="2">
    <source>
        <dbReference type="ARBA" id="ARBA00008814"/>
    </source>
</evidence>
<reference evidence="10" key="1">
    <citation type="submission" date="2014-03" db="EMBL/GenBank/DDBJ databases">
        <authorList>
            <person name="Urmite Genomes U."/>
        </authorList>
    </citation>
    <scope>NUCLEOTIDE SEQUENCE [LARGE SCALE GENOMIC DNA]</scope>
    <source>
        <strain evidence="10">HD-03</strain>
    </source>
</reference>
<dbReference type="SUPFAM" id="SSF53807">
    <property type="entry name" value="Helical backbone' metal receptor"/>
    <property type="match status" value="1"/>
</dbReference>
<evidence type="ECO:0000313" key="9">
    <source>
        <dbReference type="EMBL" id="CDQ25234.1"/>
    </source>
</evidence>
<evidence type="ECO:0000259" key="8">
    <source>
        <dbReference type="PROSITE" id="PS50983"/>
    </source>
</evidence>
<evidence type="ECO:0000256" key="3">
    <source>
        <dbReference type="ARBA" id="ARBA00022448"/>
    </source>
</evidence>
<dbReference type="CDD" id="cd01146">
    <property type="entry name" value="FhuD"/>
    <property type="match status" value="1"/>
</dbReference>
<evidence type="ECO:0000256" key="4">
    <source>
        <dbReference type="ARBA" id="ARBA00022729"/>
    </source>
</evidence>
<evidence type="ECO:0000256" key="1">
    <source>
        <dbReference type="ARBA" id="ARBA00004193"/>
    </source>
</evidence>
<protein>
    <submittedName>
        <fullName evidence="9">Ferric-citrate-binding protein</fullName>
    </submittedName>
</protein>
<dbReference type="GO" id="GO:0005886">
    <property type="term" value="C:plasma membrane"/>
    <property type="evidence" value="ECO:0007669"/>
    <property type="project" value="UniProtKB-SubCell"/>
</dbReference>
<dbReference type="PANTHER" id="PTHR30532:SF29">
    <property type="entry name" value="FE(3+) DICITRATE-BINDING PERIPLASMIC PROTEIN"/>
    <property type="match status" value="1"/>
</dbReference>
<dbReference type="PROSITE" id="PS51257">
    <property type="entry name" value="PROKAR_LIPOPROTEIN"/>
    <property type="match status" value="1"/>
</dbReference>
<dbReference type="InterPro" id="IPR002491">
    <property type="entry name" value="ABC_transptr_periplasmic_BD"/>
</dbReference>
<feature type="compositionally biased region" description="Acidic residues" evidence="6">
    <location>
        <begin position="25"/>
        <end position="36"/>
    </location>
</feature>
<proteinExistence type="inferred from homology"/>
<keyword evidence="10" id="KW-1185">Reference proteome</keyword>
<feature type="coiled-coil region" evidence="5">
    <location>
        <begin position="175"/>
        <end position="202"/>
    </location>
</feature>
<keyword evidence="3" id="KW-0813">Transport</keyword>
<name>A0A024P819_9BACI</name>
<comment type="caution">
    <text evidence="9">The sequence shown here is derived from an EMBL/GenBank/DDBJ whole genome shotgun (WGS) entry which is preliminary data.</text>
</comment>
<accession>A0A024P819</accession>
<dbReference type="Proteomes" id="UP000028868">
    <property type="component" value="Unassembled WGS sequence"/>
</dbReference>
<dbReference type="GO" id="GO:1901678">
    <property type="term" value="P:iron coordination entity transport"/>
    <property type="evidence" value="ECO:0007669"/>
    <property type="project" value="UniProtKB-ARBA"/>
</dbReference>
<feature type="region of interest" description="Disordered" evidence="6">
    <location>
        <begin position="21"/>
        <end position="53"/>
    </location>
</feature>
<dbReference type="PANTHER" id="PTHR30532">
    <property type="entry name" value="IRON III DICITRATE-BINDING PERIPLASMIC PROTEIN"/>
    <property type="match status" value="1"/>
</dbReference>
<keyword evidence="5" id="KW-0175">Coiled coil</keyword>
<evidence type="ECO:0000313" key="10">
    <source>
        <dbReference type="Proteomes" id="UP000028868"/>
    </source>
</evidence>
<evidence type="ECO:0000256" key="7">
    <source>
        <dbReference type="SAM" id="SignalP"/>
    </source>
</evidence>
<evidence type="ECO:0000256" key="6">
    <source>
        <dbReference type="SAM" id="MobiDB-lite"/>
    </source>
</evidence>
<feature type="chain" id="PRO_5038389692" evidence="7">
    <location>
        <begin position="21"/>
        <end position="331"/>
    </location>
</feature>
<dbReference type="InterPro" id="IPR051313">
    <property type="entry name" value="Bact_iron-sidero_bind"/>
</dbReference>
<dbReference type="OrthoDB" id="9793175at2"/>
<comment type="similarity">
    <text evidence="2">Belongs to the bacterial solute-binding protein 8 family.</text>
</comment>
<evidence type="ECO:0000256" key="5">
    <source>
        <dbReference type="SAM" id="Coils"/>
    </source>
</evidence>
<dbReference type="EMBL" id="CCDI010000004">
    <property type="protein sequence ID" value="CDQ25234.1"/>
    <property type="molecule type" value="Genomic_DNA"/>
</dbReference>